<sequence length="79" mass="8426">MEGLIALGLLLNLGCDHKYPKIHPDQVANLSARADLLEILARERPLGPDQAADARPSSTPTRATTTTACACETVPMTEI</sequence>
<accession>A0ABQ2JDK8</accession>
<dbReference type="EMBL" id="BMND01000008">
    <property type="protein sequence ID" value="GGN43145.1"/>
    <property type="molecule type" value="Genomic_DNA"/>
</dbReference>
<evidence type="ECO:0000313" key="3">
    <source>
        <dbReference type="Proteomes" id="UP000600080"/>
    </source>
</evidence>
<organism evidence="2 3">
    <name type="scientific">Streptomyces kronopolitis</name>
    <dbReference type="NCBI Taxonomy" id="1612435"/>
    <lineage>
        <taxon>Bacteria</taxon>
        <taxon>Bacillati</taxon>
        <taxon>Actinomycetota</taxon>
        <taxon>Actinomycetes</taxon>
        <taxon>Kitasatosporales</taxon>
        <taxon>Streptomycetaceae</taxon>
        <taxon>Streptomyces</taxon>
    </lineage>
</organism>
<protein>
    <submittedName>
        <fullName evidence="2">Uncharacterized protein</fullName>
    </submittedName>
</protein>
<dbReference type="GeneID" id="301548221"/>
<dbReference type="RefSeq" id="WP_189097610.1">
    <property type="nucleotide sequence ID" value="NZ_BMND01000008.1"/>
</dbReference>
<evidence type="ECO:0000256" key="1">
    <source>
        <dbReference type="SAM" id="MobiDB-lite"/>
    </source>
</evidence>
<keyword evidence="3" id="KW-1185">Reference proteome</keyword>
<feature type="region of interest" description="Disordered" evidence="1">
    <location>
        <begin position="46"/>
        <end position="67"/>
    </location>
</feature>
<reference evidence="3" key="1">
    <citation type="journal article" date="2019" name="Int. J. Syst. Evol. Microbiol.">
        <title>The Global Catalogue of Microorganisms (GCM) 10K type strain sequencing project: providing services to taxonomists for standard genome sequencing and annotation.</title>
        <authorList>
            <consortium name="The Broad Institute Genomics Platform"/>
            <consortium name="The Broad Institute Genome Sequencing Center for Infectious Disease"/>
            <person name="Wu L."/>
            <person name="Ma J."/>
        </authorList>
    </citation>
    <scope>NUCLEOTIDE SEQUENCE [LARGE SCALE GENOMIC DNA]</scope>
    <source>
        <strain evidence="3">CGMCC 4.7323</strain>
    </source>
</reference>
<feature type="compositionally biased region" description="Low complexity" evidence="1">
    <location>
        <begin position="54"/>
        <end position="67"/>
    </location>
</feature>
<proteinExistence type="predicted"/>
<name>A0ABQ2JDK8_9ACTN</name>
<evidence type="ECO:0000313" key="2">
    <source>
        <dbReference type="EMBL" id="GGN43145.1"/>
    </source>
</evidence>
<comment type="caution">
    <text evidence="2">The sequence shown here is derived from an EMBL/GenBank/DDBJ whole genome shotgun (WGS) entry which is preliminary data.</text>
</comment>
<gene>
    <name evidence="2" type="ORF">GCM10012285_24200</name>
</gene>
<dbReference type="Proteomes" id="UP000600080">
    <property type="component" value="Unassembled WGS sequence"/>
</dbReference>